<dbReference type="InterPro" id="IPR017441">
    <property type="entry name" value="Protein_kinase_ATP_BS"/>
</dbReference>
<dbReference type="AlphaFoldDB" id="A0A3A4JL58"/>
<dbReference type="RefSeq" id="WP_120044929.1">
    <property type="nucleotide sequence ID" value="NZ_QZFU01000045.1"/>
</dbReference>
<dbReference type="OrthoDB" id="9762169at2"/>
<evidence type="ECO:0000313" key="10">
    <source>
        <dbReference type="EMBL" id="RJO69345.1"/>
    </source>
</evidence>
<dbReference type="InterPro" id="IPR000719">
    <property type="entry name" value="Prot_kinase_dom"/>
</dbReference>
<dbReference type="SMART" id="SM00220">
    <property type="entry name" value="S_TKc"/>
    <property type="match status" value="1"/>
</dbReference>
<evidence type="ECO:0000256" key="8">
    <source>
        <dbReference type="SAM" id="MobiDB-lite"/>
    </source>
</evidence>
<dbReference type="PROSITE" id="PS00107">
    <property type="entry name" value="PROTEIN_KINASE_ATP"/>
    <property type="match status" value="1"/>
</dbReference>
<dbReference type="GO" id="GO:0005524">
    <property type="term" value="F:ATP binding"/>
    <property type="evidence" value="ECO:0007669"/>
    <property type="project" value="UniProtKB-UniRule"/>
</dbReference>
<dbReference type="CDD" id="cd14014">
    <property type="entry name" value="STKc_PknB_like"/>
    <property type="match status" value="1"/>
</dbReference>
<keyword evidence="2 10" id="KW-0723">Serine/threonine-protein kinase</keyword>
<evidence type="ECO:0000256" key="4">
    <source>
        <dbReference type="ARBA" id="ARBA00022741"/>
    </source>
</evidence>
<evidence type="ECO:0000256" key="1">
    <source>
        <dbReference type="ARBA" id="ARBA00012513"/>
    </source>
</evidence>
<evidence type="ECO:0000256" key="3">
    <source>
        <dbReference type="ARBA" id="ARBA00022679"/>
    </source>
</evidence>
<dbReference type="InterPro" id="IPR011009">
    <property type="entry name" value="Kinase-like_dom_sf"/>
</dbReference>
<keyword evidence="4 7" id="KW-0547">Nucleotide-binding</keyword>
<name>A0A3A4JL58_9NOCA</name>
<evidence type="ECO:0000256" key="5">
    <source>
        <dbReference type="ARBA" id="ARBA00022777"/>
    </source>
</evidence>
<organism evidence="10 11">
    <name type="scientific">Nocardia panacis</name>
    <dbReference type="NCBI Taxonomy" id="2340916"/>
    <lineage>
        <taxon>Bacteria</taxon>
        <taxon>Bacillati</taxon>
        <taxon>Actinomycetota</taxon>
        <taxon>Actinomycetes</taxon>
        <taxon>Mycobacteriales</taxon>
        <taxon>Nocardiaceae</taxon>
        <taxon>Nocardia</taxon>
    </lineage>
</organism>
<sequence>MIAEHYRLVERIGSGGTGVVWRAVDERLQRSVAVKQIHIKASLPEGERDVVRQRAIREARNAARFQHPNAIVVFDITEHDGDPCLVMEYLKSRSLAMVLSAQGTLPLTQVGRIGEQVASALIAAHQAGIVHRDVKPGNVLLDDHGTVKITDFGISRATGDVTLTETGLICGTAAYLAPECARGTDPSPASDVFSLGATLFHALEGEPPYGANANPLAVLYAAANGQITEPRNAGPATDFLLQLLSPEPTERPTMRAARDYLTALAEAGPTPVAAGFVPASEAYATRRLPEGVKRSPRPPAAPNNGQTEPISRPLPEPPRYNGAVSPAHPPTAAHPRTTVQPAAPKGSKRKAVLIGSVVGAVVAAGAITVASMNSGGGSGPSAQANAPASSSAGPSSAAPKVAPGQTKNSSQVNTGSAANVIVQFYKDILNSRFSNAWGQLTPAAQQLYGNQSSFQQYWSDHGIQDFGGGISGSNSGDGSADMHMPNLVYTDGKARSSLQYRVIDSSGQLLIDSDTR</sequence>
<dbReference type="EMBL" id="QZFU01000045">
    <property type="protein sequence ID" value="RJO69345.1"/>
    <property type="molecule type" value="Genomic_DNA"/>
</dbReference>
<keyword evidence="11" id="KW-1185">Reference proteome</keyword>
<evidence type="ECO:0000256" key="6">
    <source>
        <dbReference type="ARBA" id="ARBA00022840"/>
    </source>
</evidence>
<dbReference type="InterPro" id="IPR008271">
    <property type="entry name" value="Ser/Thr_kinase_AS"/>
</dbReference>
<keyword evidence="5 10" id="KW-0418">Kinase</keyword>
<feature type="region of interest" description="Disordered" evidence="8">
    <location>
        <begin position="287"/>
        <end position="348"/>
    </location>
</feature>
<feature type="domain" description="Protein kinase" evidence="9">
    <location>
        <begin position="6"/>
        <end position="261"/>
    </location>
</feature>
<feature type="compositionally biased region" description="Low complexity" evidence="8">
    <location>
        <begin position="380"/>
        <end position="404"/>
    </location>
</feature>
<dbReference type="PROSITE" id="PS50011">
    <property type="entry name" value="PROTEIN_KINASE_DOM"/>
    <property type="match status" value="1"/>
</dbReference>
<dbReference type="Gene3D" id="1.10.510.10">
    <property type="entry name" value="Transferase(Phosphotransferase) domain 1"/>
    <property type="match status" value="1"/>
</dbReference>
<feature type="binding site" evidence="7">
    <location>
        <position position="35"/>
    </location>
    <ligand>
        <name>ATP</name>
        <dbReference type="ChEBI" id="CHEBI:30616"/>
    </ligand>
</feature>
<comment type="caution">
    <text evidence="10">The sequence shown here is derived from an EMBL/GenBank/DDBJ whole genome shotgun (WGS) entry which is preliminary data.</text>
</comment>
<dbReference type="Pfam" id="PF00069">
    <property type="entry name" value="Pkinase"/>
    <property type="match status" value="1"/>
</dbReference>
<gene>
    <name evidence="10" type="ORF">D5S18_31550</name>
</gene>
<dbReference type="Gene3D" id="3.30.200.20">
    <property type="entry name" value="Phosphorylase Kinase, domain 1"/>
    <property type="match status" value="1"/>
</dbReference>
<dbReference type="SUPFAM" id="SSF56112">
    <property type="entry name" value="Protein kinase-like (PK-like)"/>
    <property type="match status" value="1"/>
</dbReference>
<dbReference type="Proteomes" id="UP000266677">
    <property type="component" value="Unassembled WGS sequence"/>
</dbReference>
<evidence type="ECO:0000259" key="9">
    <source>
        <dbReference type="PROSITE" id="PS50011"/>
    </source>
</evidence>
<dbReference type="EC" id="2.7.11.1" evidence="1"/>
<evidence type="ECO:0000256" key="2">
    <source>
        <dbReference type="ARBA" id="ARBA00022527"/>
    </source>
</evidence>
<evidence type="ECO:0000313" key="11">
    <source>
        <dbReference type="Proteomes" id="UP000266677"/>
    </source>
</evidence>
<feature type="region of interest" description="Disordered" evidence="8">
    <location>
        <begin position="374"/>
        <end position="412"/>
    </location>
</feature>
<dbReference type="PANTHER" id="PTHR43289">
    <property type="entry name" value="MITOGEN-ACTIVATED PROTEIN KINASE KINASE KINASE 20-RELATED"/>
    <property type="match status" value="1"/>
</dbReference>
<evidence type="ECO:0000256" key="7">
    <source>
        <dbReference type="PROSITE-ProRule" id="PRU10141"/>
    </source>
</evidence>
<keyword evidence="3" id="KW-0808">Transferase</keyword>
<dbReference type="PROSITE" id="PS00108">
    <property type="entry name" value="PROTEIN_KINASE_ST"/>
    <property type="match status" value="1"/>
</dbReference>
<protein>
    <recommendedName>
        <fullName evidence="1">non-specific serine/threonine protein kinase</fullName>
        <ecNumber evidence="1">2.7.11.1</ecNumber>
    </recommendedName>
</protein>
<accession>A0A3A4JL58</accession>
<keyword evidence="6 7" id="KW-0067">ATP-binding</keyword>
<proteinExistence type="predicted"/>
<dbReference type="GO" id="GO:0004674">
    <property type="term" value="F:protein serine/threonine kinase activity"/>
    <property type="evidence" value="ECO:0007669"/>
    <property type="project" value="UniProtKB-KW"/>
</dbReference>
<dbReference type="PANTHER" id="PTHR43289:SF6">
    <property type="entry name" value="SERINE_THREONINE-PROTEIN KINASE NEKL-3"/>
    <property type="match status" value="1"/>
</dbReference>
<reference evidence="10 11" key="1">
    <citation type="submission" date="2018-09" db="EMBL/GenBank/DDBJ databases">
        <title>YIM PH21274 draft genome.</title>
        <authorList>
            <person name="Miao C."/>
        </authorList>
    </citation>
    <scope>NUCLEOTIDE SEQUENCE [LARGE SCALE GENOMIC DNA]</scope>
    <source>
        <strain evidence="10 11">YIM PH 21724</strain>
    </source>
</reference>